<keyword evidence="7" id="KW-0807">Transducer</keyword>
<name>A0ABM0JY65_APLCA</name>
<dbReference type="Gene3D" id="1.20.1070.10">
    <property type="entry name" value="Rhodopsin 7-helix transmembrane proteins"/>
    <property type="match status" value="1"/>
</dbReference>
<evidence type="ECO:0000256" key="5">
    <source>
        <dbReference type="ARBA" id="ARBA00023136"/>
    </source>
</evidence>
<evidence type="ECO:0000256" key="1">
    <source>
        <dbReference type="ARBA" id="ARBA00004141"/>
    </source>
</evidence>
<keyword evidence="4" id="KW-0297">G-protein coupled receptor</keyword>
<dbReference type="SUPFAM" id="SSF81321">
    <property type="entry name" value="Family A G protein-coupled receptor-like"/>
    <property type="match status" value="1"/>
</dbReference>
<keyword evidence="2 8" id="KW-0812">Transmembrane</keyword>
<keyword evidence="6" id="KW-0675">Receptor</keyword>
<accession>A0ABM0JY65</accession>
<evidence type="ECO:0000256" key="3">
    <source>
        <dbReference type="ARBA" id="ARBA00022989"/>
    </source>
</evidence>
<evidence type="ECO:0000256" key="4">
    <source>
        <dbReference type="ARBA" id="ARBA00023040"/>
    </source>
</evidence>
<keyword evidence="5 8" id="KW-0472">Membrane</keyword>
<evidence type="ECO:0000313" key="10">
    <source>
        <dbReference type="Proteomes" id="UP000694888"/>
    </source>
</evidence>
<feature type="non-terminal residue" evidence="11">
    <location>
        <position position="193"/>
    </location>
</feature>
<dbReference type="InterPro" id="IPR017452">
    <property type="entry name" value="GPCR_Rhodpsn_7TM"/>
</dbReference>
<evidence type="ECO:0000259" key="9">
    <source>
        <dbReference type="PROSITE" id="PS50262"/>
    </source>
</evidence>
<evidence type="ECO:0000256" key="7">
    <source>
        <dbReference type="ARBA" id="ARBA00023224"/>
    </source>
</evidence>
<comment type="subcellular location">
    <subcellularLocation>
        <location evidence="1">Membrane</location>
        <topology evidence="1">Multi-pass membrane protein</topology>
    </subcellularLocation>
</comment>
<feature type="domain" description="G-protein coupled receptors family 1 profile" evidence="9">
    <location>
        <begin position="126"/>
        <end position="193"/>
    </location>
</feature>
<evidence type="ECO:0000256" key="8">
    <source>
        <dbReference type="SAM" id="Phobius"/>
    </source>
</evidence>
<proteinExistence type="predicted"/>
<evidence type="ECO:0000313" key="11">
    <source>
        <dbReference type="RefSeq" id="XP_005104325.3"/>
    </source>
</evidence>
<keyword evidence="10" id="KW-1185">Reference proteome</keyword>
<feature type="transmembrane region" description="Helical" evidence="8">
    <location>
        <begin position="113"/>
        <end position="136"/>
    </location>
</feature>
<evidence type="ECO:0000256" key="6">
    <source>
        <dbReference type="ARBA" id="ARBA00023170"/>
    </source>
</evidence>
<organism evidence="10 11">
    <name type="scientific">Aplysia californica</name>
    <name type="common">California sea hare</name>
    <dbReference type="NCBI Taxonomy" id="6500"/>
    <lineage>
        <taxon>Eukaryota</taxon>
        <taxon>Metazoa</taxon>
        <taxon>Spiralia</taxon>
        <taxon>Lophotrochozoa</taxon>
        <taxon>Mollusca</taxon>
        <taxon>Gastropoda</taxon>
        <taxon>Heterobranchia</taxon>
        <taxon>Euthyneura</taxon>
        <taxon>Tectipleura</taxon>
        <taxon>Aplysiida</taxon>
        <taxon>Aplysioidea</taxon>
        <taxon>Aplysiidae</taxon>
        <taxon>Aplysia</taxon>
    </lineage>
</organism>
<keyword evidence="3 8" id="KW-1133">Transmembrane helix</keyword>
<protein>
    <submittedName>
        <fullName evidence="11">5-hydroxytryptamine receptor 1-like</fullName>
    </submittedName>
</protein>
<dbReference type="GeneID" id="101845119"/>
<dbReference type="Proteomes" id="UP000694888">
    <property type="component" value="Unplaced"/>
</dbReference>
<dbReference type="PANTHER" id="PTHR45695">
    <property type="entry name" value="LEUCOKININ RECEPTOR-RELATED"/>
    <property type="match status" value="1"/>
</dbReference>
<dbReference type="Pfam" id="PF00001">
    <property type="entry name" value="7tm_1"/>
    <property type="match status" value="1"/>
</dbReference>
<reference evidence="11" key="1">
    <citation type="submission" date="2025-08" db="UniProtKB">
        <authorList>
            <consortium name="RefSeq"/>
        </authorList>
    </citation>
    <scope>IDENTIFICATION</scope>
</reference>
<dbReference type="PROSITE" id="PS50262">
    <property type="entry name" value="G_PROTEIN_RECEP_F1_2"/>
    <property type="match status" value="1"/>
</dbReference>
<sequence length="193" mass="21241">MIVPALIHNILIVHQAECSDVDDKANLVCFHHSTSQSPHYEPTTQQTTITPGLLKARKNQARLVMDGDEYETMTSANLSSTLPPSSSTEVDDVTANVTSRPVYAMSDEDREKIIIIAVIMGFTLIGNMTLILALLVKRSLRVKRVNILLINLAFGDLAVALFVNSVEILFIAFGDWALGPVMCKISVYVQVRV</sequence>
<dbReference type="PANTHER" id="PTHR45695:SF9">
    <property type="entry name" value="LEUCOKININ RECEPTOR"/>
    <property type="match status" value="1"/>
</dbReference>
<dbReference type="RefSeq" id="XP_005104325.3">
    <property type="nucleotide sequence ID" value="XM_005104268.3"/>
</dbReference>
<feature type="transmembrane region" description="Helical" evidence="8">
    <location>
        <begin position="148"/>
        <end position="173"/>
    </location>
</feature>
<gene>
    <name evidence="11" type="primary">LOC101845119</name>
</gene>
<evidence type="ECO:0000256" key="2">
    <source>
        <dbReference type="ARBA" id="ARBA00022692"/>
    </source>
</evidence>
<dbReference type="InterPro" id="IPR000276">
    <property type="entry name" value="GPCR_Rhodpsn"/>
</dbReference>